<comment type="subcellular location">
    <subcellularLocation>
        <location evidence="1">Cell inner membrane</location>
        <topology evidence="1">Multi-pass membrane protein</topology>
    </subcellularLocation>
</comment>
<comment type="caution">
    <text evidence="8">The sequence shown here is derived from an EMBL/GenBank/DDBJ whole genome shotgun (WGS) entry which is preliminary data.</text>
</comment>
<evidence type="ECO:0000313" key="8">
    <source>
        <dbReference type="EMBL" id="KHE75298.1"/>
    </source>
</evidence>
<feature type="transmembrane region" description="Helical" evidence="7">
    <location>
        <begin position="20"/>
        <end position="43"/>
    </location>
</feature>
<dbReference type="InterPro" id="IPR010290">
    <property type="entry name" value="TM_effector"/>
</dbReference>
<keyword evidence="2" id="KW-0813">Transport</keyword>
<accession>A0A0B0DD04</accession>
<evidence type="ECO:0000256" key="4">
    <source>
        <dbReference type="ARBA" id="ARBA00022692"/>
    </source>
</evidence>
<protein>
    <submittedName>
        <fullName evidence="8">MFS transporter</fullName>
    </submittedName>
</protein>
<reference evidence="8 9" key="1">
    <citation type="submission" date="2014-09" db="EMBL/GenBank/DDBJ databases">
        <title>High-quality draft genome sequence of Kocuria marina SO9-6, an actinobacterium isolated from a copper mine.</title>
        <authorList>
            <person name="Castro D.B."/>
            <person name="Pereira L.B."/>
            <person name="Silva M.V."/>
            <person name="Silva B.P."/>
            <person name="Zanardi B.R."/>
            <person name="Carlos C."/>
            <person name="Belgini D.R."/>
            <person name="Limache E.G."/>
            <person name="Lacerda G.V."/>
            <person name="Nery M.B."/>
            <person name="Gomes M.B."/>
            <person name="Souza S."/>
            <person name="Silva T.M."/>
            <person name="Rodrigues V.D."/>
            <person name="Paulino L.C."/>
            <person name="Vicentini R."/>
            <person name="Ferraz L.F."/>
            <person name="Ottoboni L.M."/>
        </authorList>
    </citation>
    <scope>NUCLEOTIDE SEQUENCE [LARGE SCALE GENOMIC DNA]</scope>
    <source>
        <strain evidence="8 9">SO9-6</strain>
    </source>
</reference>
<feature type="transmembrane region" description="Helical" evidence="7">
    <location>
        <begin position="82"/>
        <end position="103"/>
    </location>
</feature>
<dbReference type="GO" id="GO:0005886">
    <property type="term" value="C:plasma membrane"/>
    <property type="evidence" value="ECO:0007669"/>
    <property type="project" value="UniProtKB-SubCell"/>
</dbReference>
<sequence>MARFLLDIAPVRDIPAFRRLWIGSTLSMLGSQFTVIAISLEVFELTGSTFAVGMVGFFALVPLIIAGLYGGSIGDATDRRSAGLWTTFGLFIMTVALAAHAWLDIASVAVLYGIVALHSFAQGLSQPVRGAIVPRLVPMRQLPAANALFQLTMGSCLMVGPLLGALTVAGLGFRWAYTVDALSFAVSLWAMYKLPSLPPIPGEDGATSKAGFRSVVEGFRFLATRPNLRMTFLLDLAAMIFAMPRALFPVLGASVLGGDQFTVGLLTAALAAGSVLAGVFSGTFIRINHHGRACAAAVAAWAVCIMAFGAVILVACGGWGRDTAWPLIMSCLVLVAAGVMDSVSMLFRTTILQAATPDSLRGRLQGIFIVVVAGGPRLGDAVMGTGGQWLGPGLAALVGAVICFLLVLLLVRMFPGFMRYDARDPQP</sequence>
<feature type="transmembrane region" description="Helical" evidence="7">
    <location>
        <begin position="232"/>
        <end position="255"/>
    </location>
</feature>
<evidence type="ECO:0000256" key="5">
    <source>
        <dbReference type="ARBA" id="ARBA00022989"/>
    </source>
</evidence>
<feature type="transmembrane region" description="Helical" evidence="7">
    <location>
        <begin position="261"/>
        <end position="281"/>
    </location>
</feature>
<proteinExistence type="predicted"/>
<dbReference type="CDD" id="cd06173">
    <property type="entry name" value="MFS_MefA_like"/>
    <property type="match status" value="1"/>
</dbReference>
<dbReference type="eggNOG" id="COG2814">
    <property type="taxonomic scope" value="Bacteria"/>
</dbReference>
<evidence type="ECO:0000313" key="9">
    <source>
        <dbReference type="Proteomes" id="UP000030664"/>
    </source>
</evidence>
<feature type="transmembrane region" description="Helical" evidence="7">
    <location>
        <begin position="293"/>
        <end position="315"/>
    </location>
</feature>
<evidence type="ECO:0000256" key="6">
    <source>
        <dbReference type="ARBA" id="ARBA00023136"/>
    </source>
</evidence>
<feature type="transmembrane region" description="Helical" evidence="7">
    <location>
        <begin position="148"/>
        <end position="169"/>
    </location>
</feature>
<dbReference type="Gene3D" id="1.20.1250.20">
    <property type="entry name" value="MFS general substrate transporter like domains"/>
    <property type="match status" value="1"/>
</dbReference>
<feature type="transmembrane region" description="Helical" evidence="7">
    <location>
        <begin position="49"/>
        <end position="70"/>
    </location>
</feature>
<dbReference type="EMBL" id="JROM01000011">
    <property type="protein sequence ID" value="KHE75298.1"/>
    <property type="molecule type" value="Genomic_DNA"/>
</dbReference>
<dbReference type="STRING" id="223184.AS25_02585"/>
<dbReference type="PANTHER" id="PTHR23513:SF9">
    <property type="entry name" value="ENTEROBACTIN EXPORTER ENTS"/>
    <property type="match status" value="1"/>
</dbReference>
<feature type="transmembrane region" description="Helical" evidence="7">
    <location>
        <begin position="327"/>
        <end position="348"/>
    </location>
</feature>
<dbReference type="RefSeq" id="WP_035960946.1">
    <property type="nucleotide sequence ID" value="NZ_JROM01000011.1"/>
</dbReference>
<dbReference type="Proteomes" id="UP000030664">
    <property type="component" value="Unassembled WGS sequence"/>
</dbReference>
<gene>
    <name evidence="8" type="ORF">AS25_02585</name>
</gene>
<dbReference type="PANTHER" id="PTHR23513">
    <property type="entry name" value="INTEGRAL MEMBRANE EFFLUX PROTEIN-RELATED"/>
    <property type="match status" value="1"/>
</dbReference>
<dbReference type="InterPro" id="IPR036259">
    <property type="entry name" value="MFS_trans_sf"/>
</dbReference>
<dbReference type="SUPFAM" id="SSF103473">
    <property type="entry name" value="MFS general substrate transporter"/>
    <property type="match status" value="1"/>
</dbReference>
<name>A0A0B0DD04_9MICC</name>
<feature type="transmembrane region" description="Helical" evidence="7">
    <location>
        <begin position="360"/>
        <end position="378"/>
    </location>
</feature>
<feature type="transmembrane region" description="Helical" evidence="7">
    <location>
        <begin position="390"/>
        <end position="411"/>
    </location>
</feature>
<organism evidence="8 9">
    <name type="scientific">Kocuria marina</name>
    <dbReference type="NCBI Taxonomy" id="223184"/>
    <lineage>
        <taxon>Bacteria</taxon>
        <taxon>Bacillati</taxon>
        <taxon>Actinomycetota</taxon>
        <taxon>Actinomycetes</taxon>
        <taxon>Micrococcales</taxon>
        <taxon>Micrococcaceae</taxon>
        <taxon>Kocuria</taxon>
    </lineage>
</organism>
<evidence type="ECO:0000256" key="3">
    <source>
        <dbReference type="ARBA" id="ARBA00022475"/>
    </source>
</evidence>
<evidence type="ECO:0000256" key="7">
    <source>
        <dbReference type="SAM" id="Phobius"/>
    </source>
</evidence>
<dbReference type="Pfam" id="PF05977">
    <property type="entry name" value="MFS_3"/>
    <property type="match status" value="1"/>
</dbReference>
<evidence type="ECO:0000256" key="1">
    <source>
        <dbReference type="ARBA" id="ARBA00004429"/>
    </source>
</evidence>
<dbReference type="AlphaFoldDB" id="A0A0B0DD04"/>
<keyword evidence="6 7" id="KW-0472">Membrane</keyword>
<evidence type="ECO:0000256" key="2">
    <source>
        <dbReference type="ARBA" id="ARBA00022448"/>
    </source>
</evidence>
<keyword evidence="5 7" id="KW-1133">Transmembrane helix</keyword>
<keyword evidence="3" id="KW-1003">Cell membrane</keyword>
<keyword evidence="4 7" id="KW-0812">Transmembrane</keyword>